<gene>
    <name evidence="2" type="ORF">LITE_LOCUS5224</name>
</gene>
<dbReference type="EMBL" id="CAMGYJ010000002">
    <property type="protein sequence ID" value="CAI0386786.1"/>
    <property type="molecule type" value="Genomic_DNA"/>
</dbReference>
<dbReference type="AlphaFoldDB" id="A0AAV0HNP9"/>
<sequence>MGHNESKSSNTAGGRVGSTIR</sequence>
<evidence type="ECO:0000313" key="3">
    <source>
        <dbReference type="Proteomes" id="UP001154282"/>
    </source>
</evidence>
<keyword evidence="3" id="KW-1185">Reference proteome</keyword>
<organism evidence="2 3">
    <name type="scientific">Linum tenue</name>
    <dbReference type="NCBI Taxonomy" id="586396"/>
    <lineage>
        <taxon>Eukaryota</taxon>
        <taxon>Viridiplantae</taxon>
        <taxon>Streptophyta</taxon>
        <taxon>Embryophyta</taxon>
        <taxon>Tracheophyta</taxon>
        <taxon>Spermatophyta</taxon>
        <taxon>Magnoliopsida</taxon>
        <taxon>eudicotyledons</taxon>
        <taxon>Gunneridae</taxon>
        <taxon>Pentapetalae</taxon>
        <taxon>rosids</taxon>
        <taxon>fabids</taxon>
        <taxon>Malpighiales</taxon>
        <taxon>Linaceae</taxon>
        <taxon>Linum</taxon>
    </lineage>
</organism>
<comment type="caution">
    <text evidence="2">The sequence shown here is derived from an EMBL/GenBank/DDBJ whole genome shotgun (WGS) entry which is preliminary data.</text>
</comment>
<dbReference type="Proteomes" id="UP001154282">
    <property type="component" value="Unassembled WGS sequence"/>
</dbReference>
<evidence type="ECO:0000256" key="1">
    <source>
        <dbReference type="SAM" id="MobiDB-lite"/>
    </source>
</evidence>
<proteinExistence type="predicted"/>
<accession>A0AAV0HNP9</accession>
<evidence type="ECO:0000313" key="2">
    <source>
        <dbReference type="EMBL" id="CAI0386786.1"/>
    </source>
</evidence>
<reference evidence="2" key="1">
    <citation type="submission" date="2022-08" db="EMBL/GenBank/DDBJ databases">
        <authorList>
            <person name="Gutierrez-Valencia J."/>
        </authorList>
    </citation>
    <scope>NUCLEOTIDE SEQUENCE</scope>
</reference>
<feature type="region of interest" description="Disordered" evidence="1">
    <location>
        <begin position="1"/>
        <end position="21"/>
    </location>
</feature>
<protein>
    <submittedName>
        <fullName evidence="2">Uncharacterized protein</fullName>
    </submittedName>
</protein>
<name>A0AAV0HNP9_9ROSI</name>